<evidence type="ECO:0000313" key="2">
    <source>
        <dbReference type="Proteomes" id="UP001056120"/>
    </source>
</evidence>
<organism evidence="1 2">
    <name type="scientific">Smallanthus sonchifolius</name>
    <dbReference type="NCBI Taxonomy" id="185202"/>
    <lineage>
        <taxon>Eukaryota</taxon>
        <taxon>Viridiplantae</taxon>
        <taxon>Streptophyta</taxon>
        <taxon>Embryophyta</taxon>
        <taxon>Tracheophyta</taxon>
        <taxon>Spermatophyta</taxon>
        <taxon>Magnoliopsida</taxon>
        <taxon>eudicotyledons</taxon>
        <taxon>Gunneridae</taxon>
        <taxon>Pentapetalae</taxon>
        <taxon>asterids</taxon>
        <taxon>campanulids</taxon>
        <taxon>Asterales</taxon>
        <taxon>Asteraceae</taxon>
        <taxon>Asteroideae</taxon>
        <taxon>Heliantheae alliance</taxon>
        <taxon>Millerieae</taxon>
        <taxon>Smallanthus</taxon>
    </lineage>
</organism>
<gene>
    <name evidence="1" type="ORF">L1987_62303</name>
</gene>
<accession>A0ACB9CA80</accession>
<proteinExistence type="predicted"/>
<dbReference type="EMBL" id="CM042038">
    <property type="protein sequence ID" value="KAI3731120.1"/>
    <property type="molecule type" value="Genomic_DNA"/>
</dbReference>
<keyword evidence="2" id="KW-1185">Reference proteome</keyword>
<sequence>MSRRLGFTALQKCTSAIRQLAYGKAADSMDEYLKMAEKTSRDSLFHFCEGIISLYGKKYLRKPTKGDIHKLYDAHESVHGLPGMLGSIDCMHWEWENCPTAWRGQHQRGDHPRPTLMLEAVASNDLWIWHAFFGVAGSNNDINVLDQSPVFDDIENGVAPGSSFIANDNEYNFGYYLGDGIYPKYATIVKAFTCPQERDEKRWHFKRTQESARKDISILKKKWHIISHLAHKGRAICTDYEEDEPNNTEITNEQRQENRRIIRCSETFTNLRTDLMENLWSNRNYH</sequence>
<name>A0ACB9CA80_9ASTR</name>
<dbReference type="Proteomes" id="UP001056120">
    <property type="component" value="Linkage Group LG21"/>
</dbReference>
<reference evidence="1 2" key="2">
    <citation type="journal article" date="2022" name="Mol. Ecol. Resour.">
        <title>The genomes of chicory, endive, great burdock and yacon provide insights into Asteraceae paleo-polyploidization history and plant inulin production.</title>
        <authorList>
            <person name="Fan W."/>
            <person name="Wang S."/>
            <person name="Wang H."/>
            <person name="Wang A."/>
            <person name="Jiang F."/>
            <person name="Liu H."/>
            <person name="Zhao H."/>
            <person name="Xu D."/>
            <person name="Zhang Y."/>
        </authorList>
    </citation>
    <scope>NUCLEOTIDE SEQUENCE [LARGE SCALE GENOMIC DNA]</scope>
    <source>
        <strain evidence="2">cv. Yunnan</strain>
        <tissue evidence="1">Leaves</tissue>
    </source>
</reference>
<comment type="caution">
    <text evidence="1">The sequence shown here is derived from an EMBL/GenBank/DDBJ whole genome shotgun (WGS) entry which is preliminary data.</text>
</comment>
<evidence type="ECO:0000313" key="1">
    <source>
        <dbReference type="EMBL" id="KAI3731120.1"/>
    </source>
</evidence>
<reference evidence="2" key="1">
    <citation type="journal article" date="2022" name="Mol. Ecol. Resour.">
        <title>The genomes of chicory, endive, great burdock and yacon provide insights into Asteraceae palaeo-polyploidization history and plant inulin production.</title>
        <authorList>
            <person name="Fan W."/>
            <person name="Wang S."/>
            <person name="Wang H."/>
            <person name="Wang A."/>
            <person name="Jiang F."/>
            <person name="Liu H."/>
            <person name="Zhao H."/>
            <person name="Xu D."/>
            <person name="Zhang Y."/>
        </authorList>
    </citation>
    <scope>NUCLEOTIDE SEQUENCE [LARGE SCALE GENOMIC DNA]</scope>
    <source>
        <strain evidence="2">cv. Yunnan</strain>
    </source>
</reference>
<protein>
    <submittedName>
        <fullName evidence="1">Uncharacterized protein</fullName>
    </submittedName>
</protein>